<evidence type="ECO:0000313" key="5">
    <source>
        <dbReference type="Proteomes" id="UP001519287"/>
    </source>
</evidence>
<keyword evidence="5" id="KW-1185">Reference proteome</keyword>
<protein>
    <submittedName>
        <fullName evidence="4">2-keto-4-pentenoate hydratase/2-oxohepta-3-ene-1,7-dioic acid hydratase in catechol pathway</fullName>
    </submittedName>
</protein>
<dbReference type="Pfam" id="PF01557">
    <property type="entry name" value="FAA_hydrolase"/>
    <property type="match status" value="1"/>
</dbReference>
<comment type="caution">
    <text evidence="4">The sequence shown here is derived from an EMBL/GenBank/DDBJ whole genome shotgun (WGS) entry which is preliminary data.</text>
</comment>
<evidence type="ECO:0000259" key="3">
    <source>
        <dbReference type="Pfam" id="PF01557"/>
    </source>
</evidence>
<comment type="similarity">
    <text evidence="1">Belongs to the FAH family.</text>
</comment>
<dbReference type="Proteomes" id="UP001519287">
    <property type="component" value="Unassembled WGS sequence"/>
</dbReference>
<name>A0ABS4IP03_9BACL</name>
<evidence type="ECO:0000313" key="4">
    <source>
        <dbReference type="EMBL" id="MBP1989288.1"/>
    </source>
</evidence>
<dbReference type="EMBL" id="JAGGLB010000002">
    <property type="protein sequence ID" value="MBP1989288.1"/>
    <property type="molecule type" value="Genomic_DNA"/>
</dbReference>
<reference evidence="4 5" key="1">
    <citation type="submission" date="2021-03" db="EMBL/GenBank/DDBJ databases">
        <title>Genomic Encyclopedia of Type Strains, Phase IV (KMG-IV): sequencing the most valuable type-strain genomes for metagenomic binning, comparative biology and taxonomic classification.</title>
        <authorList>
            <person name="Goeker M."/>
        </authorList>
    </citation>
    <scope>NUCLEOTIDE SEQUENCE [LARGE SCALE GENOMIC DNA]</scope>
    <source>
        <strain evidence="4 5">DSM 26048</strain>
    </source>
</reference>
<dbReference type="PANTHER" id="PTHR11820:SF7">
    <property type="entry name" value="ACYLPYRUVASE FAHD1, MITOCHONDRIAL"/>
    <property type="match status" value="1"/>
</dbReference>
<dbReference type="SUPFAM" id="SSF56529">
    <property type="entry name" value="FAH"/>
    <property type="match status" value="1"/>
</dbReference>
<dbReference type="Gene3D" id="3.90.850.10">
    <property type="entry name" value="Fumarylacetoacetase-like, C-terminal domain"/>
    <property type="match status" value="1"/>
</dbReference>
<dbReference type="PANTHER" id="PTHR11820">
    <property type="entry name" value="ACYLPYRUVASE"/>
    <property type="match status" value="1"/>
</dbReference>
<accession>A0ABS4IP03</accession>
<keyword evidence="2" id="KW-0479">Metal-binding</keyword>
<organism evidence="4 5">
    <name type="scientific">Paenibacillus eucommiae</name>
    <dbReference type="NCBI Taxonomy" id="1355755"/>
    <lineage>
        <taxon>Bacteria</taxon>
        <taxon>Bacillati</taxon>
        <taxon>Bacillota</taxon>
        <taxon>Bacilli</taxon>
        <taxon>Bacillales</taxon>
        <taxon>Paenibacillaceae</taxon>
        <taxon>Paenibacillus</taxon>
    </lineage>
</organism>
<feature type="domain" description="Fumarylacetoacetase-like C-terminal" evidence="3">
    <location>
        <begin position="10"/>
        <end position="197"/>
    </location>
</feature>
<dbReference type="InterPro" id="IPR011234">
    <property type="entry name" value="Fumarylacetoacetase-like_C"/>
</dbReference>
<gene>
    <name evidence="4" type="ORF">J2Z66_000883</name>
</gene>
<sequence>MKLPTAIRNIYCIGRNYRAHAAELGNEVPASPLVFTKPTHSLVHTQEETVKLPGNRGAIHYEAELVLRVGRTYSAGISVDELIDQFALGIDFTLRDVQNELKKKGLPWLPAKGFLGSAVITDFLPFPGAAALLQTDFHLFHNGEAKQRGNTSQMIFDLQTLVDYIAVQYGIGEGDIIYTGTPEGVGAVHDGDRLELYWGDQLLGGTLIKTEG</sequence>
<dbReference type="InterPro" id="IPR036663">
    <property type="entry name" value="Fumarylacetoacetase_C_sf"/>
</dbReference>
<evidence type="ECO:0000256" key="2">
    <source>
        <dbReference type="ARBA" id="ARBA00022723"/>
    </source>
</evidence>
<dbReference type="RefSeq" id="WP_209970111.1">
    <property type="nucleotide sequence ID" value="NZ_JAGGLB010000002.1"/>
</dbReference>
<proteinExistence type="inferred from homology"/>
<evidence type="ECO:0000256" key="1">
    <source>
        <dbReference type="ARBA" id="ARBA00010211"/>
    </source>
</evidence>